<comment type="caution">
    <text evidence="1">The sequence shown here is derived from an EMBL/GenBank/DDBJ whole genome shotgun (WGS) entry which is preliminary data.</text>
</comment>
<sequence>MQRQEFFKRSYNQQRLTAICQPLIMTINVNVTFYQIASFLSRIPF</sequence>
<reference evidence="1 2" key="1">
    <citation type="submission" date="2021-01" db="EMBL/GenBank/DDBJ databases">
        <title>Genomic Encyclopedia of Type Strains, Phase IV (KMG-IV): sequencing the most valuable type-strain genomes for metagenomic binning, comparative biology and taxonomic classification.</title>
        <authorList>
            <person name="Goeker M."/>
        </authorList>
    </citation>
    <scope>NUCLEOTIDE SEQUENCE [LARGE SCALE GENOMIC DNA]</scope>
    <source>
        <strain evidence="1 2">DSM 105482</strain>
    </source>
</reference>
<name>A0ABS2QFT2_9BACI</name>
<keyword evidence="2" id="KW-1185">Reference proteome</keyword>
<proteinExistence type="predicted"/>
<accession>A0ABS2QFT2</accession>
<dbReference type="Proteomes" id="UP000823486">
    <property type="component" value="Unassembled WGS sequence"/>
</dbReference>
<evidence type="ECO:0000313" key="2">
    <source>
        <dbReference type="Proteomes" id="UP000823486"/>
    </source>
</evidence>
<dbReference type="EMBL" id="JAFBFI010000003">
    <property type="protein sequence ID" value="MBM7691664.1"/>
    <property type="molecule type" value="Genomic_DNA"/>
</dbReference>
<organism evidence="1 2">
    <name type="scientific">Peribacillus deserti</name>
    <dbReference type="NCBI Taxonomy" id="673318"/>
    <lineage>
        <taxon>Bacteria</taxon>
        <taxon>Bacillati</taxon>
        <taxon>Bacillota</taxon>
        <taxon>Bacilli</taxon>
        <taxon>Bacillales</taxon>
        <taxon>Bacillaceae</taxon>
        <taxon>Peribacillus</taxon>
    </lineage>
</organism>
<gene>
    <name evidence="1" type="ORF">JOC77_001071</name>
</gene>
<protein>
    <submittedName>
        <fullName evidence="1">Uncharacterized protein</fullName>
    </submittedName>
</protein>
<evidence type="ECO:0000313" key="1">
    <source>
        <dbReference type="EMBL" id="MBM7691664.1"/>
    </source>
</evidence>